<protein>
    <submittedName>
        <fullName evidence="2">NAD(P)H-dependent oxidoreductase</fullName>
    </submittedName>
</protein>
<dbReference type="Gene3D" id="3.40.50.360">
    <property type="match status" value="1"/>
</dbReference>
<dbReference type="EMBL" id="JAAIKT010000004">
    <property type="protein sequence ID" value="NEW69982.1"/>
    <property type="molecule type" value="Genomic_DNA"/>
</dbReference>
<gene>
    <name evidence="2" type="ORF">G4H13_06060</name>
</gene>
<dbReference type="Pfam" id="PF03358">
    <property type="entry name" value="FMN_red"/>
    <property type="match status" value="1"/>
</dbReference>
<dbReference type="SUPFAM" id="SSF52218">
    <property type="entry name" value="Flavoproteins"/>
    <property type="match status" value="1"/>
</dbReference>
<dbReference type="RefSeq" id="WP_138913263.1">
    <property type="nucleotide sequence ID" value="NZ_JAAIKT010000004.1"/>
</dbReference>
<comment type="caution">
    <text evidence="2">The sequence shown here is derived from an EMBL/GenBank/DDBJ whole genome shotgun (WGS) entry which is preliminary data.</text>
</comment>
<dbReference type="GO" id="GO:0010181">
    <property type="term" value="F:FMN binding"/>
    <property type="evidence" value="ECO:0007669"/>
    <property type="project" value="TreeGrafter"/>
</dbReference>
<dbReference type="InterPro" id="IPR050712">
    <property type="entry name" value="NAD(P)H-dep_reductase"/>
</dbReference>
<proteinExistence type="predicted"/>
<reference evidence="2" key="1">
    <citation type="submission" date="2020-02" db="EMBL/GenBank/DDBJ databases">
        <title>A new Streptomyces sp. for controlling soil-borne diseases.</title>
        <authorList>
            <person name="Li X."/>
            <person name="Tian Y."/>
            <person name="Gao K."/>
        </authorList>
    </citation>
    <scope>NUCLEOTIDE SEQUENCE [LARGE SCALE GENOMIC DNA]</scope>
    <source>
        <strain evidence="2">0250</strain>
    </source>
</reference>
<evidence type="ECO:0000259" key="1">
    <source>
        <dbReference type="Pfam" id="PF03358"/>
    </source>
</evidence>
<sequence length="189" mass="20418">MIRILGIGGSMRPGSTSQVLLRRALATLAADGCETELLDLRALQLPFCNGDKKEPWPHFPDVRRLREAVRAADGVILAGPEYHGTVGGALKNAVDLLDFEHIEGKALGALVALGGRSNSNALNDLRLIARWLRAWMVPQQVAVPQARRALIDGEPVDVEVAARVDELARAVARAAELLRVRDDEAVTHG</sequence>
<dbReference type="GO" id="GO:0005829">
    <property type="term" value="C:cytosol"/>
    <property type="evidence" value="ECO:0007669"/>
    <property type="project" value="TreeGrafter"/>
</dbReference>
<feature type="domain" description="NADPH-dependent FMN reductase-like" evidence="1">
    <location>
        <begin position="3"/>
        <end position="146"/>
    </location>
</feature>
<name>A0A6G4A9N6_9ACTN</name>
<keyword evidence="3" id="KW-1185">Reference proteome</keyword>
<dbReference type="GO" id="GO:0016491">
    <property type="term" value="F:oxidoreductase activity"/>
    <property type="evidence" value="ECO:0007669"/>
    <property type="project" value="InterPro"/>
</dbReference>
<dbReference type="InterPro" id="IPR005025">
    <property type="entry name" value="FMN_Rdtase-like_dom"/>
</dbReference>
<organism evidence="2 3">
    <name type="scientific">Streptomyces rhizosphaericus</name>
    <dbReference type="NCBI Taxonomy" id="114699"/>
    <lineage>
        <taxon>Bacteria</taxon>
        <taxon>Bacillati</taxon>
        <taxon>Actinomycetota</taxon>
        <taxon>Actinomycetes</taxon>
        <taxon>Kitasatosporales</taxon>
        <taxon>Streptomycetaceae</taxon>
        <taxon>Streptomyces</taxon>
        <taxon>Streptomyces violaceusniger group</taxon>
    </lineage>
</organism>
<dbReference type="InterPro" id="IPR029039">
    <property type="entry name" value="Flavoprotein-like_sf"/>
</dbReference>
<dbReference type="AlphaFoldDB" id="A0A6G4A9N6"/>
<dbReference type="Proteomes" id="UP000476310">
    <property type="component" value="Unassembled WGS sequence"/>
</dbReference>
<dbReference type="PANTHER" id="PTHR30543:SF21">
    <property type="entry name" value="NAD(P)H-DEPENDENT FMN REDUCTASE LOT6"/>
    <property type="match status" value="1"/>
</dbReference>
<dbReference type="PANTHER" id="PTHR30543">
    <property type="entry name" value="CHROMATE REDUCTASE"/>
    <property type="match status" value="1"/>
</dbReference>
<evidence type="ECO:0000313" key="3">
    <source>
        <dbReference type="Proteomes" id="UP000476310"/>
    </source>
</evidence>
<evidence type="ECO:0000313" key="2">
    <source>
        <dbReference type="EMBL" id="NEW69982.1"/>
    </source>
</evidence>
<accession>A0A6G4A9N6</accession>